<sequence>MQHLLPTLGLLAAFWTTTTAAQAQAPRLLVRLTDNVAAELAPASPTHDRLLAFEQLNRTHGARQVQALNPGRTRSADAAEPAPYLIELPAGTDVQQALREYQQSGLFQYVELDATGRSGGVQGFAPDDALYSRQWSLKNVGTFSLSPARAGADIKMEDAWAITRGDSSVTVAIIDSGLKLDHPEFSGRRIWRNRQEVPANGLDDDQNGYVDDVNGWNFAYNTNNPTDDQGHGTNVTGIIGATGNNALGYAGVNWGCKLMVCKGLNAQNSGQYAWWASAIYYAVNNGARVINMSVGGSGYSLTLQNAIDFAIQRGVVVVACMMNENNAVTYYPAGFAGVVAVGSTNPNDTRTSPFFWSATSGSNYGQHISLVAPGNYIYGLSHLSNTNYNSYWGGTSQATPHVAGLVSLLLTLKPQLTPAQVKTLLQATADDRVGGADDTPGWDQYYGHGRLNAARALLSIVTGTRAPQLAAAALQLYPNPAHDQLTLQVTDARLLPQDVRIFNGLGQLVHHQLLTGPTTQVPLALAPGAYWVTVAGTGRKLLVN</sequence>
<keyword evidence="10" id="KW-1185">Reference proteome</keyword>
<dbReference type="NCBIfam" id="TIGR04183">
    <property type="entry name" value="Por_Secre_tail"/>
    <property type="match status" value="1"/>
</dbReference>
<evidence type="ECO:0000256" key="6">
    <source>
        <dbReference type="RuleBase" id="RU003355"/>
    </source>
</evidence>
<feature type="active site" description="Charge relay system" evidence="5">
    <location>
        <position position="175"/>
    </location>
</feature>
<accession>A0ABP7NUF1</accession>
<dbReference type="InterPro" id="IPR023828">
    <property type="entry name" value="Peptidase_S8_Ser-AS"/>
</dbReference>
<dbReference type="InterPro" id="IPR026444">
    <property type="entry name" value="Secre_tail"/>
</dbReference>
<evidence type="ECO:0000256" key="4">
    <source>
        <dbReference type="ARBA" id="ARBA00022825"/>
    </source>
</evidence>
<dbReference type="Pfam" id="PF00082">
    <property type="entry name" value="Peptidase_S8"/>
    <property type="match status" value="1"/>
</dbReference>
<proteinExistence type="inferred from homology"/>
<evidence type="ECO:0000256" key="2">
    <source>
        <dbReference type="ARBA" id="ARBA00022670"/>
    </source>
</evidence>
<evidence type="ECO:0000256" key="7">
    <source>
        <dbReference type="SAM" id="SignalP"/>
    </source>
</evidence>
<dbReference type="PANTHER" id="PTHR43806:SF11">
    <property type="entry name" value="CEREVISIN-RELATED"/>
    <property type="match status" value="1"/>
</dbReference>
<dbReference type="InterPro" id="IPR050131">
    <property type="entry name" value="Peptidase_S8_subtilisin-like"/>
</dbReference>
<dbReference type="Gene3D" id="3.40.50.200">
    <property type="entry name" value="Peptidase S8/S53 domain"/>
    <property type="match status" value="1"/>
</dbReference>
<evidence type="ECO:0000313" key="10">
    <source>
        <dbReference type="Proteomes" id="UP001499909"/>
    </source>
</evidence>
<reference evidence="10" key="1">
    <citation type="journal article" date="2019" name="Int. J. Syst. Evol. Microbiol.">
        <title>The Global Catalogue of Microorganisms (GCM) 10K type strain sequencing project: providing services to taxonomists for standard genome sequencing and annotation.</title>
        <authorList>
            <consortium name="The Broad Institute Genomics Platform"/>
            <consortium name="The Broad Institute Genome Sequencing Center for Infectious Disease"/>
            <person name="Wu L."/>
            <person name="Ma J."/>
        </authorList>
    </citation>
    <scope>NUCLEOTIDE SEQUENCE [LARGE SCALE GENOMIC DNA]</scope>
    <source>
        <strain evidence="10">JCM 17214</strain>
    </source>
</reference>
<evidence type="ECO:0000313" key="9">
    <source>
        <dbReference type="EMBL" id="GAA3952760.1"/>
    </source>
</evidence>
<dbReference type="InterPro" id="IPR000209">
    <property type="entry name" value="Peptidase_S8/S53_dom"/>
</dbReference>
<dbReference type="RefSeq" id="WP_345117438.1">
    <property type="nucleotide sequence ID" value="NZ_BAABDH010000111.1"/>
</dbReference>
<dbReference type="PROSITE" id="PS00138">
    <property type="entry name" value="SUBTILASE_SER"/>
    <property type="match status" value="1"/>
</dbReference>
<dbReference type="Proteomes" id="UP001499909">
    <property type="component" value="Unassembled WGS sequence"/>
</dbReference>
<dbReference type="PROSITE" id="PS00136">
    <property type="entry name" value="SUBTILASE_ASP"/>
    <property type="match status" value="1"/>
</dbReference>
<feature type="active site" description="Charge relay system" evidence="5">
    <location>
        <position position="396"/>
    </location>
</feature>
<comment type="caution">
    <text evidence="9">The sequence shown here is derived from an EMBL/GenBank/DDBJ whole genome shotgun (WGS) entry which is preliminary data.</text>
</comment>
<keyword evidence="7" id="KW-0732">Signal</keyword>
<keyword evidence="2 5" id="KW-0645">Protease</keyword>
<keyword evidence="4 5" id="KW-0720">Serine protease</keyword>
<feature type="signal peptide" evidence="7">
    <location>
        <begin position="1"/>
        <end position="23"/>
    </location>
</feature>
<protein>
    <recommendedName>
        <fullName evidence="8">Peptidase S8/S53 domain-containing protein</fullName>
    </recommendedName>
</protein>
<dbReference type="InterPro" id="IPR036852">
    <property type="entry name" value="Peptidase_S8/S53_dom_sf"/>
</dbReference>
<dbReference type="PROSITE" id="PS51892">
    <property type="entry name" value="SUBTILASE"/>
    <property type="match status" value="1"/>
</dbReference>
<dbReference type="InterPro" id="IPR015500">
    <property type="entry name" value="Peptidase_S8_subtilisin-rel"/>
</dbReference>
<dbReference type="InterPro" id="IPR023827">
    <property type="entry name" value="Peptidase_S8_Asp-AS"/>
</dbReference>
<dbReference type="PANTHER" id="PTHR43806">
    <property type="entry name" value="PEPTIDASE S8"/>
    <property type="match status" value="1"/>
</dbReference>
<evidence type="ECO:0000256" key="5">
    <source>
        <dbReference type="PROSITE-ProRule" id="PRU01240"/>
    </source>
</evidence>
<dbReference type="SUPFAM" id="SSF52743">
    <property type="entry name" value="Subtilisin-like"/>
    <property type="match status" value="1"/>
</dbReference>
<evidence type="ECO:0000256" key="3">
    <source>
        <dbReference type="ARBA" id="ARBA00022801"/>
    </source>
</evidence>
<dbReference type="InterPro" id="IPR034204">
    <property type="entry name" value="PfSUB1-like_cat_dom"/>
</dbReference>
<feature type="active site" description="Charge relay system" evidence="5">
    <location>
        <position position="231"/>
    </location>
</feature>
<name>A0ABP7NUF1_9BACT</name>
<gene>
    <name evidence="9" type="ORF">GCM10022406_38120</name>
</gene>
<feature type="domain" description="Peptidase S8/S53" evidence="8">
    <location>
        <begin position="167"/>
        <end position="449"/>
    </location>
</feature>
<feature type="chain" id="PRO_5046574331" description="Peptidase S8/S53 domain-containing protein" evidence="7">
    <location>
        <begin position="24"/>
        <end position="544"/>
    </location>
</feature>
<comment type="similarity">
    <text evidence="1 5 6">Belongs to the peptidase S8 family.</text>
</comment>
<evidence type="ECO:0000256" key="1">
    <source>
        <dbReference type="ARBA" id="ARBA00011073"/>
    </source>
</evidence>
<dbReference type="EMBL" id="BAABDH010000111">
    <property type="protein sequence ID" value="GAA3952760.1"/>
    <property type="molecule type" value="Genomic_DNA"/>
</dbReference>
<dbReference type="PROSITE" id="PS00137">
    <property type="entry name" value="SUBTILASE_HIS"/>
    <property type="match status" value="1"/>
</dbReference>
<dbReference type="CDD" id="cd07473">
    <property type="entry name" value="Peptidases_S8_Subtilisin_like"/>
    <property type="match status" value="1"/>
</dbReference>
<organism evidence="9 10">
    <name type="scientific">Hymenobacter algoricola</name>
    <dbReference type="NCBI Taxonomy" id="486267"/>
    <lineage>
        <taxon>Bacteria</taxon>
        <taxon>Pseudomonadati</taxon>
        <taxon>Bacteroidota</taxon>
        <taxon>Cytophagia</taxon>
        <taxon>Cytophagales</taxon>
        <taxon>Hymenobacteraceae</taxon>
        <taxon>Hymenobacter</taxon>
    </lineage>
</organism>
<evidence type="ECO:0000259" key="8">
    <source>
        <dbReference type="Pfam" id="PF00082"/>
    </source>
</evidence>
<dbReference type="InterPro" id="IPR022398">
    <property type="entry name" value="Peptidase_S8_His-AS"/>
</dbReference>
<dbReference type="PRINTS" id="PR00723">
    <property type="entry name" value="SUBTILISIN"/>
</dbReference>
<keyword evidence="3 5" id="KW-0378">Hydrolase</keyword>